<dbReference type="InterPro" id="IPR022666">
    <property type="entry name" value="Ribosomal_uL2_RNA-bd_dom"/>
</dbReference>
<evidence type="ECO:0000256" key="2">
    <source>
        <dbReference type="ARBA" id="ARBA00005636"/>
    </source>
</evidence>
<dbReference type="GO" id="GO:0016740">
    <property type="term" value="F:transferase activity"/>
    <property type="evidence" value="ECO:0007669"/>
    <property type="project" value="InterPro"/>
</dbReference>
<keyword evidence="5" id="KW-0687">Ribonucleoprotein</keyword>
<proteinExistence type="inferred from homology"/>
<dbReference type="VEuPathDB" id="FungiDB:CJJ09_000167"/>
<organism evidence="11 12">
    <name type="scientific">Candidozyma auris</name>
    <name type="common">Yeast</name>
    <name type="synonym">Candida auris</name>
    <dbReference type="NCBI Taxonomy" id="498019"/>
    <lineage>
        <taxon>Eukaryota</taxon>
        <taxon>Fungi</taxon>
        <taxon>Dikarya</taxon>
        <taxon>Ascomycota</taxon>
        <taxon>Saccharomycotina</taxon>
        <taxon>Pichiomycetes</taxon>
        <taxon>Metschnikowiaceae</taxon>
        <taxon>Candidozyma</taxon>
    </lineage>
</organism>
<dbReference type="InterPro" id="IPR014722">
    <property type="entry name" value="Rib_uL2_dom2"/>
</dbReference>
<dbReference type="FunFam" id="2.30.30.30:FF:000001">
    <property type="entry name" value="50S ribosomal protein L2"/>
    <property type="match status" value="1"/>
</dbReference>
<protein>
    <recommendedName>
        <fullName evidence="7">Large ribosomal subunit protein uL2m</fullName>
    </recommendedName>
</protein>
<sequence length="365" mass="40756">MFSLTKWLWAPMSRHFLRLQSTAAASKASAGIFSEEARTDLEKRDETYNRQRALLSAQIKIKSYAAGPERPGSTNFRKPIHEHLYKGKPVKALTVPLKKTAGRNQTGHITVRGRGGGHKRRVRLVDFHRVAPGRQKVLRIEYDPNRSGHIALLQNEDSGDLSYILAPSGVRAGDYVESLRSGLPADFLEEMKRTNNGEIDDALLNARIMQRGNCMPLSMMPVGAVIHNIALHPHRGGQLVRAAGTFARLLTKEVDKNRAIVKLSSGEQRYVRLNCCATLGTVSNKAHALINWGKAGRSRHRGFRPKVRGVAMNANDHPHGGGRGKSKSNKLSQSPWGLKKFVRTRKHKNVNRFKVVDRPRRTDTV</sequence>
<dbReference type="VEuPathDB" id="FungiDB:QG37_07870"/>
<dbReference type="VEuPathDB" id="FungiDB:CJI96_0002472"/>
<dbReference type="InterPro" id="IPR012340">
    <property type="entry name" value="NA-bd_OB-fold"/>
</dbReference>
<comment type="subcellular location">
    <subcellularLocation>
        <location evidence="1">Mitochondrion</location>
    </subcellularLocation>
</comment>
<feature type="domain" description="Large ribosomal subunit protein uL2 C-terminal" evidence="9">
    <location>
        <begin position="209"/>
        <end position="339"/>
    </location>
</feature>
<dbReference type="VEuPathDB" id="FungiDB:CJI97_004017"/>
<evidence type="ECO:0000313" key="11">
    <source>
        <dbReference type="EMBL" id="KND95913.1"/>
    </source>
</evidence>
<dbReference type="Gene3D" id="2.30.30.30">
    <property type="match status" value="1"/>
</dbReference>
<dbReference type="SMART" id="SM01383">
    <property type="entry name" value="Ribosomal_L2"/>
    <property type="match status" value="1"/>
</dbReference>
<dbReference type="PANTHER" id="PTHR13691:SF5">
    <property type="entry name" value="LARGE RIBOSOMAL SUBUNIT PROTEIN UL2M"/>
    <property type="match status" value="1"/>
</dbReference>
<evidence type="ECO:0000256" key="3">
    <source>
        <dbReference type="ARBA" id="ARBA00022980"/>
    </source>
</evidence>
<comment type="function">
    <text evidence="6">Component of the mitochondrial ribosome (mitoribosome), a dedicated translation machinery responsible for the synthesis of mitochondrial genome-encoded proteins, including at least some of the essential transmembrane subunits of the mitochondrial respiratory chain. The mitoribosomes are attached to the mitochondrial inner membrane and translation products are cotranslationally integrated into the membrane.</text>
</comment>
<evidence type="ECO:0000259" key="9">
    <source>
        <dbReference type="SMART" id="SM01382"/>
    </source>
</evidence>
<evidence type="ECO:0000256" key="6">
    <source>
        <dbReference type="ARBA" id="ARBA00037226"/>
    </source>
</evidence>
<dbReference type="Gene3D" id="4.10.950.10">
    <property type="entry name" value="Ribosomal protein L2, domain 3"/>
    <property type="match status" value="1"/>
</dbReference>
<dbReference type="InterPro" id="IPR022671">
    <property type="entry name" value="Ribosomal_uL2_CS"/>
</dbReference>
<dbReference type="NCBIfam" id="TIGR01171">
    <property type="entry name" value="rplB_bact"/>
    <property type="match status" value="1"/>
</dbReference>
<dbReference type="InterPro" id="IPR022669">
    <property type="entry name" value="Ribosomal_uL2_C"/>
</dbReference>
<accession>A0A0L0NPC7</accession>
<dbReference type="SUPFAM" id="SSF50104">
    <property type="entry name" value="Translation proteins SH3-like domain"/>
    <property type="match status" value="1"/>
</dbReference>
<dbReference type="AlphaFoldDB" id="A0A0L0NPC7"/>
<dbReference type="Proteomes" id="UP000037122">
    <property type="component" value="Unassembled WGS sequence"/>
</dbReference>
<name>A0A0L0NPC7_CANAR</name>
<keyword evidence="4" id="KW-0496">Mitochondrion</keyword>
<evidence type="ECO:0000256" key="7">
    <source>
        <dbReference type="ARBA" id="ARBA00069872"/>
    </source>
</evidence>
<dbReference type="VEuPathDB" id="FungiDB:CJJ07_002028"/>
<dbReference type="InterPro" id="IPR005880">
    <property type="entry name" value="Ribosomal_uL2_bac/org-type"/>
</dbReference>
<dbReference type="Pfam" id="PF03947">
    <property type="entry name" value="Ribosomal_L2_C"/>
    <property type="match status" value="1"/>
</dbReference>
<evidence type="ECO:0000256" key="8">
    <source>
        <dbReference type="SAM" id="MobiDB-lite"/>
    </source>
</evidence>
<evidence type="ECO:0000256" key="4">
    <source>
        <dbReference type="ARBA" id="ARBA00023128"/>
    </source>
</evidence>
<dbReference type="Pfam" id="PF00181">
    <property type="entry name" value="Ribosomal_L2_N"/>
    <property type="match status" value="1"/>
</dbReference>
<reference evidence="12" key="1">
    <citation type="journal article" date="2015" name="BMC Genomics">
        <title>Draft genome of a commonly misdiagnosed multidrug resistant pathogen Candida auris.</title>
        <authorList>
            <person name="Chatterjee S."/>
            <person name="Alampalli S.V."/>
            <person name="Nageshan R.K."/>
            <person name="Chettiar S.T."/>
            <person name="Joshi S."/>
            <person name="Tatu U.S."/>
        </authorList>
    </citation>
    <scope>NUCLEOTIDE SEQUENCE [LARGE SCALE GENOMIC DNA]</scope>
    <source>
        <strain evidence="12">6684</strain>
    </source>
</reference>
<dbReference type="InterPro" id="IPR008991">
    <property type="entry name" value="Translation_prot_SH3-like_sf"/>
</dbReference>
<dbReference type="Gene3D" id="2.40.50.140">
    <property type="entry name" value="Nucleic acid-binding proteins"/>
    <property type="match status" value="1"/>
</dbReference>
<comment type="similarity">
    <text evidence="2">Belongs to the universal ribosomal protein uL2 family.</text>
</comment>
<comment type="caution">
    <text evidence="11">The sequence shown here is derived from an EMBL/GenBank/DDBJ whole genome shotgun (WGS) entry which is preliminary data.</text>
</comment>
<dbReference type="FunFam" id="2.40.50.140:FF:000128">
    <property type="entry name" value="50S ribosomal protein L2"/>
    <property type="match status" value="1"/>
</dbReference>
<dbReference type="FunFam" id="4.10.950.10:FF:000001">
    <property type="entry name" value="50S ribosomal protein L2"/>
    <property type="match status" value="1"/>
</dbReference>
<dbReference type="EMBL" id="LGST01000064">
    <property type="protein sequence ID" value="KND95913.1"/>
    <property type="molecule type" value="Genomic_DNA"/>
</dbReference>
<dbReference type="GO" id="GO:0003735">
    <property type="term" value="F:structural constituent of ribosome"/>
    <property type="evidence" value="ECO:0007669"/>
    <property type="project" value="EnsemblFungi"/>
</dbReference>
<dbReference type="InterPro" id="IPR014726">
    <property type="entry name" value="Ribosomal_uL2_dom3"/>
</dbReference>
<dbReference type="VEuPathDB" id="FungiDB:B9J08_004006"/>
<dbReference type="SMART" id="SM01382">
    <property type="entry name" value="Ribosomal_L2_C"/>
    <property type="match status" value="1"/>
</dbReference>
<dbReference type="GO" id="GO:0032543">
    <property type="term" value="P:mitochondrial translation"/>
    <property type="evidence" value="ECO:0007669"/>
    <property type="project" value="EnsemblFungi"/>
</dbReference>
<evidence type="ECO:0000259" key="10">
    <source>
        <dbReference type="SMART" id="SM01383"/>
    </source>
</evidence>
<keyword evidence="3" id="KW-0689">Ribosomal protein</keyword>
<evidence type="ECO:0000256" key="5">
    <source>
        <dbReference type="ARBA" id="ARBA00023274"/>
    </source>
</evidence>
<dbReference type="InterPro" id="IPR002171">
    <property type="entry name" value="Ribosomal_uL2"/>
</dbReference>
<evidence type="ECO:0000313" key="12">
    <source>
        <dbReference type="Proteomes" id="UP000037122"/>
    </source>
</evidence>
<dbReference type="SUPFAM" id="SSF50249">
    <property type="entry name" value="Nucleic acid-binding proteins"/>
    <property type="match status" value="1"/>
</dbReference>
<evidence type="ECO:0000256" key="1">
    <source>
        <dbReference type="ARBA" id="ARBA00004173"/>
    </source>
</evidence>
<dbReference type="GO" id="GO:0005762">
    <property type="term" value="C:mitochondrial large ribosomal subunit"/>
    <property type="evidence" value="ECO:0007669"/>
    <property type="project" value="EnsemblFungi"/>
</dbReference>
<feature type="region of interest" description="Disordered" evidence="8">
    <location>
        <begin position="310"/>
        <end position="339"/>
    </location>
</feature>
<dbReference type="PANTHER" id="PTHR13691">
    <property type="entry name" value="RIBOSOMAL PROTEIN L2"/>
    <property type="match status" value="1"/>
</dbReference>
<feature type="domain" description="Large ribosomal subunit protein uL2 RNA-binding" evidence="10">
    <location>
        <begin position="102"/>
        <end position="178"/>
    </location>
</feature>
<gene>
    <name evidence="11" type="ORF">QG37_07870</name>
</gene>
<dbReference type="GO" id="GO:0003723">
    <property type="term" value="F:RNA binding"/>
    <property type="evidence" value="ECO:0007669"/>
    <property type="project" value="InterPro"/>
</dbReference>
<dbReference type="PROSITE" id="PS00467">
    <property type="entry name" value="RIBOSOMAL_L2"/>
    <property type="match status" value="1"/>
</dbReference>